<dbReference type="CDD" id="cd06283">
    <property type="entry name" value="PBP1_RegR_EndR_KdgR-like"/>
    <property type="match status" value="1"/>
</dbReference>
<keyword evidence="7" id="KW-1185">Reference proteome</keyword>
<keyword evidence="1" id="KW-0805">Transcription regulation</keyword>
<dbReference type="InterPro" id="IPR010982">
    <property type="entry name" value="Lambda_DNA-bd_dom_sf"/>
</dbReference>
<dbReference type="Gene3D" id="3.40.50.2300">
    <property type="match status" value="2"/>
</dbReference>
<proteinExistence type="predicted"/>
<dbReference type="SUPFAM" id="SSF53822">
    <property type="entry name" value="Periplasmic binding protein-like I"/>
    <property type="match status" value="1"/>
</dbReference>
<dbReference type="PROSITE" id="PS50932">
    <property type="entry name" value="HTH_LACI_2"/>
    <property type="match status" value="1"/>
</dbReference>
<dbReference type="PANTHER" id="PTHR30146">
    <property type="entry name" value="LACI-RELATED TRANSCRIPTIONAL REPRESSOR"/>
    <property type="match status" value="1"/>
</dbReference>
<dbReference type="Proteomes" id="UP000752647">
    <property type="component" value="Unassembled WGS sequence"/>
</dbReference>
<evidence type="ECO:0000313" key="6">
    <source>
        <dbReference type="EMBL" id="MBZ5962336.1"/>
    </source>
</evidence>
<evidence type="ECO:0000313" key="8">
    <source>
        <dbReference type="Proteomes" id="UP000752647"/>
    </source>
</evidence>
<reference evidence="6" key="2">
    <citation type="submission" date="2021-05" db="EMBL/GenBank/DDBJ databases">
        <title>Pangenome of Leuconostoc gelidum warrants species status for Leuconostoc gelidum subsp. gasicomitatum.</title>
        <authorList>
            <person name="Johansson P."/>
            <person name="Sade E."/>
            <person name="Hultman J."/>
            <person name="Auvinen P."/>
            <person name="Bjorkroth J."/>
        </authorList>
    </citation>
    <scope>NUCLEOTIDE SEQUENCE</scope>
    <source>
        <strain evidence="6">A.21.4</strain>
    </source>
</reference>
<dbReference type="EMBL" id="JAHBFI010000008">
    <property type="protein sequence ID" value="MBZ5962336.1"/>
    <property type="molecule type" value="Genomic_DNA"/>
</dbReference>
<dbReference type="Pfam" id="PF00356">
    <property type="entry name" value="LacI"/>
    <property type="match status" value="1"/>
</dbReference>
<keyword evidence="2 6" id="KW-0238">DNA-binding</keyword>
<dbReference type="Pfam" id="PF13377">
    <property type="entry name" value="Peripla_BP_3"/>
    <property type="match status" value="1"/>
</dbReference>
<dbReference type="Proteomes" id="UP000199271">
    <property type="component" value="Unassembled WGS sequence"/>
</dbReference>
<evidence type="ECO:0000256" key="3">
    <source>
        <dbReference type="ARBA" id="ARBA00023163"/>
    </source>
</evidence>
<evidence type="ECO:0000313" key="5">
    <source>
        <dbReference type="EMBL" id="CUW14551.1"/>
    </source>
</evidence>
<evidence type="ECO:0000256" key="1">
    <source>
        <dbReference type="ARBA" id="ARBA00023015"/>
    </source>
</evidence>
<accession>A0A9Q3SV57</accession>
<dbReference type="PROSITE" id="PS00356">
    <property type="entry name" value="HTH_LACI_1"/>
    <property type="match status" value="1"/>
</dbReference>
<name>A0A9Q3SV57_9LACO</name>
<keyword evidence="3" id="KW-0804">Transcription</keyword>
<comment type="caution">
    <text evidence="6">The sequence shown here is derived from an EMBL/GenBank/DDBJ whole genome shotgun (WGS) entry which is preliminary data.</text>
</comment>
<protein>
    <submittedName>
        <fullName evidence="5 6">Transcriptional regulator</fullName>
    </submittedName>
</protein>
<dbReference type="InterPro" id="IPR046335">
    <property type="entry name" value="LacI/GalR-like_sensor"/>
</dbReference>
<reference evidence="5 7" key="1">
    <citation type="submission" date="2015-12" db="EMBL/GenBank/DDBJ databases">
        <authorList>
            <person name="Andreevskaya M."/>
        </authorList>
    </citation>
    <scope>NUCLEOTIDE SEQUENCE [LARGE SCALE GENOMIC DNA]</scope>
    <source>
        <strain evidence="5 7">C122c</strain>
    </source>
</reference>
<dbReference type="GO" id="GO:0003700">
    <property type="term" value="F:DNA-binding transcription factor activity"/>
    <property type="evidence" value="ECO:0007669"/>
    <property type="project" value="TreeGrafter"/>
</dbReference>
<dbReference type="EMBL" id="FBSY01000014">
    <property type="protein sequence ID" value="CUW14551.1"/>
    <property type="molecule type" value="Genomic_DNA"/>
</dbReference>
<dbReference type="AlphaFoldDB" id="A0A9Q3SV57"/>
<feature type="domain" description="HTH lacI-type" evidence="4">
    <location>
        <begin position="1"/>
        <end position="54"/>
    </location>
</feature>
<evidence type="ECO:0000313" key="7">
    <source>
        <dbReference type="Proteomes" id="UP000199271"/>
    </source>
</evidence>
<dbReference type="SMART" id="SM00354">
    <property type="entry name" value="HTH_LACI"/>
    <property type="match status" value="1"/>
</dbReference>
<evidence type="ECO:0000259" key="4">
    <source>
        <dbReference type="PROSITE" id="PS50932"/>
    </source>
</evidence>
<dbReference type="PANTHER" id="PTHR30146:SF154">
    <property type="entry name" value="TRANSCRIPTION REGULATOR, MEMBER OF GALR FAMILY"/>
    <property type="match status" value="1"/>
</dbReference>
<dbReference type="CDD" id="cd01392">
    <property type="entry name" value="HTH_LacI"/>
    <property type="match status" value="1"/>
</dbReference>
<dbReference type="InterPro" id="IPR028082">
    <property type="entry name" value="Peripla_BP_I"/>
</dbReference>
<evidence type="ECO:0000256" key="2">
    <source>
        <dbReference type="ARBA" id="ARBA00023125"/>
    </source>
</evidence>
<dbReference type="InterPro" id="IPR000843">
    <property type="entry name" value="HTH_LacI"/>
</dbReference>
<dbReference type="Gene3D" id="1.10.260.40">
    <property type="entry name" value="lambda repressor-like DNA-binding domains"/>
    <property type="match status" value="1"/>
</dbReference>
<sequence length="327" mass="37443">MRDVADLAQVSKTTVSRYINGHTERMSAKTQQKIEETILAIGYRVNSHAQSLAQKRTFLIGMVVADMTNMFSSLLFNGADEIAHNKNYQIILMTSSNSINREEQQINKLLDMRVDGIILQPINKDATQYNYLKSNGTHTIIVDRSIKPSIWPEVLTDNYKYSHIMTEYIYRKGYKKILVISEQVDDNNSRITRIKAAQDVALKQNIDFDIIEMHHDMKDSDIYDLLMEKTNLLQDKVAIYVIKGDLLLKIVKILISFDISFPEQLGIAAFDDWVISELINPPITTIRQDATTMGKVAVSNLIEMIEHDIYPQQQTNISSELIIKRSL</sequence>
<dbReference type="GO" id="GO:0000976">
    <property type="term" value="F:transcription cis-regulatory region binding"/>
    <property type="evidence" value="ECO:0007669"/>
    <property type="project" value="TreeGrafter"/>
</dbReference>
<dbReference type="SUPFAM" id="SSF47413">
    <property type="entry name" value="lambda repressor-like DNA-binding domains"/>
    <property type="match status" value="1"/>
</dbReference>
<gene>
    <name evidence="5" type="ORF">C122C_0076</name>
    <name evidence="6" type="ORF">KIJ12_04070</name>
</gene>
<organism evidence="6 8">
    <name type="scientific">Leuconostoc gasicomitatum</name>
    <dbReference type="NCBI Taxonomy" id="115778"/>
    <lineage>
        <taxon>Bacteria</taxon>
        <taxon>Bacillati</taxon>
        <taxon>Bacillota</taxon>
        <taxon>Bacilli</taxon>
        <taxon>Lactobacillales</taxon>
        <taxon>Lactobacillaceae</taxon>
        <taxon>Leuconostoc</taxon>
        <taxon>Leuconostoc gelidum group</taxon>
    </lineage>
</organism>